<organism evidence="4 5">
    <name type="scientific">Actinomadura parmotrematis</name>
    <dbReference type="NCBI Taxonomy" id="2864039"/>
    <lineage>
        <taxon>Bacteria</taxon>
        <taxon>Bacillati</taxon>
        <taxon>Actinomycetota</taxon>
        <taxon>Actinomycetes</taxon>
        <taxon>Streptosporangiales</taxon>
        <taxon>Thermomonosporaceae</taxon>
        <taxon>Actinomadura</taxon>
    </lineage>
</organism>
<dbReference type="InterPro" id="IPR029045">
    <property type="entry name" value="ClpP/crotonase-like_dom_sf"/>
</dbReference>
<accession>A0ABS7G3S2</accession>
<dbReference type="Proteomes" id="UP000774570">
    <property type="component" value="Unassembled WGS sequence"/>
</dbReference>
<keyword evidence="2" id="KW-0576">Peroxisome</keyword>
<dbReference type="EMBL" id="JAIBOA010000033">
    <property type="protein sequence ID" value="MBW8487368.1"/>
    <property type="molecule type" value="Genomic_DNA"/>
</dbReference>
<protein>
    <submittedName>
        <fullName evidence="4">Enoyl-CoA hydratase/isomerase family protein</fullName>
    </submittedName>
</protein>
<dbReference type="PANTHER" id="PTHR43684">
    <property type="match status" value="1"/>
</dbReference>
<name>A0ABS7G3S2_9ACTN</name>
<evidence type="ECO:0000256" key="2">
    <source>
        <dbReference type="ARBA" id="ARBA00023140"/>
    </source>
</evidence>
<evidence type="ECO:0000256" key="1">
    <source>
        <dbReference type="ARBA" id="ARBA00004275"/>
    </source>
</evidence>
<comment type="subcellular location">
    <subcellularLocation>
        <location evidence="1">Peroxisome</location>
    </subcellularLocation>
</comment>
<proteinExistence type="predicted"/>
<reference evidence="4 5" key="1">
    <citation type="submission" date="2021-07" db="EMBL/GenBank/DDBJ databases">
        <title>Actinomadura sp. PM05-2 isolated from lichen.</title>
        <authorList>
            <person name="Somphong A."/>
            <person name="Phongsopitanun W."/>
            <person name="Tanasupawat S."/>
            <person name="Peongsungnone V."/>
        </authorList>
    </citation>
    <scope>NUCLEOTIDE SEQUENCE [LARGE SCALE GENOMIC DNA]</scope>
    <source>
        <strain evidence="4 5">PM05-2</strain>
    </source>
</reference>
<gene>
    <name evidence="4" type="ORF">K1Y72_33795</name>
</gene>
<dbReference type="SUPFAM" id="SSF52096">
    <property type="entry name" value="ClpP/crotonase"/>
    <property type="match status" value="1"/>
</dbReference>
<keyword evidence="3" id="KW-0413">Isomerase</keyword>
<sequence>MPLGITDEGAVRLLTFRRPERANAFDDALYRDLAAALDAAAGDGSVSAVVLTGEGRTFSAGTDLEEMAAIARAHAAGEEVGEAGKGFGVLMDALIAFPKPLLAAVNGSGVGLGLTLLAHCDLVLVADGARFQAPFTTMGVAPEAASSYLLPLLMGAQRAALVLLAGRWIPAAELVASGLALSAHPADEVLAATLELAREIAGKPLASLVATKRLIAAGRREAVLRAREREDAAFDELLARGLGPA</sequence>
<dbReference type="RefSeq" id="WP_220170604.1">
    <property type="nucleotide sequence ID" value="NZ_JAIBOA010000033.1"/>
</dbReference>
<dbReference type="Pfam" id="PF00378">
    <property type="entry name" value="ECH_1"/>
    <property type="match status" value="1"/>
</dbReference>
<dbReference type="CDD" id="cd06558">
    <property type="entry name" value="crotonase-like"/>
    <property type="match status" value="1"/>
</dbReference>
<dbReference type="Gene3D" id="3.90.226.10">
    <property type="entry name" value="2-enoyl-CoA Hydratase, Chain A, domain 1"/>
    <property type="match status" value="1"/>
</dbReference>
<comment type="caution">
    <text evidence="4">The sequence shown here is derived from an EMBL/GenBank/DDBJ whole genome shotgun (WGS) entry which is preliminary data.</text>
</comment>
<evidence type="ECO:0000313" key="4">
    <source>
        <dbReference type="EMBL" id="MBW8487368.1"/>
    </source>
</evidence>
<dbReference type="InterPro" id="IPR051053">
    <property type="entry name" value="ECH/Chromodomain_protein"/>
</dbReference>
<keyword evidence="5" id="KW-1185">Reference proteome</keyword>
<evidence type="ECO:0000313" key="5">
    <source>
        <dbReference type="Proteomes" id="UP000774570"/>
    </source>
</evidence>
<evidence type="ECO:0000256" key="3">
    <source>
        <dbReference type="ARBA" id="ARBA00023235"/>
    </source>
</evidence>
<dbReference type="PANTHER" id="PTHR43684:SF1">
    <property type="entry name" value="ENOYL-COA DELTA ISOMERASE 2"/>
    <property type="match status" value="1"/>
</dbReference>
<dbReference type="InterPro" id="IPR001753">
    <property type="entry name" value="Enoyl-CoA_hydra/iso"/>
</dbReference>